<dbReference type="PROSITE" id="PS51257">
    <property type="entry name" value="PROKAR_LIPOPROTEIN"/>
    <property type="match status" value="1"/>
</dbReference>
<dbReference type="OrthoDB" id="7058523at2"/>
<dbReference type="InterPro" id="IPR038352">
    <property type="entry name" value="Imelysin_sf"/>
</dbReference>
<evidence type="ECO:0000313" key="6">
    <source>
        <dbReference type="Proteomes" id="UP000290244"/>
    </source>
</evidence>
<protein>
    <submittedName>
        <fullName evidence="5">Peptidase M75, Imelysin</fullName>
    </submittedName>
</protein>
<dbReference type="InterPro" id="IPR034984">
    <property type="entry name" value="Imelysin-like_IPPA"/>
</dbReference>
<dbReference type="Gene3D" id="1.20.1420.20">
    <property type="entry name" value="M75 peptidase, HXXE motif"/>
    <property type="match status" value="1"/>
</dbReference>
<evidence type="ECO:0000256" key="1">
    <source>
        <dbReference type="ARBA" id="ARBA00004196"/>
    </source>
</evidence>
<sequence length="422" mass="46309">MVNMKNSHNKKTLISVALASLILTACGESTSSSQGDGFNEDKNTNTDFNQGQLVASLVDHVITPTFEQFSGLAQAQYDAIESYCQQEVLFEQEATDSQSVADSKLAAQTSWREAMNIWQQAEMMQLEPLLNGDGALRNNIYSWPDKNTCGVDLDVTYFKEGTVNGQPYDITKRIASRKSMVAMEYLLFNDNLAHSCTGPMKPEGWSNQTEQYRKVARCEFATEIAKDVRNNSQTLLTAWLGNGSDVAGYANRLKAAGTEGSEFATEHDAVNKLSDALFYLDVFTKSKKIAEPVGIEFNPCGSQPCPEVVEATYSHHSLENIVNNIQAFKLFIQGGDDNAIGFRDYLLDVGDKATADGLDADIEQVLASAQAYQATLAETLVTNPEQVQQTHNEVKNITDKLKSDFITSLALELPKTAAGDND</sequence>
<accession>A0A4P6PBP0</accession>
<dbReference type="RefSeq" id="WP_130603804.1">
    <property type="nucleotide sequence ID" value="NZ_CP034759.1"/>
</dbReference>
<evidence type="ECO:0000259" key="4">
    <source>
        <dbReference type="Pfam" id="PF09375"/>
    </source>
</evidence>
<dbReference type="EMBL" id="CP034759">
    <property type="protein sequence ID" value="QBG37135.1"/>
    <property type="molecule type" value="Genomic_DNA"/>
</dbReference>
<organism evidence="5 6">
    <name type="scientific">Litorilituus sediminis</name>
    <dbReference type="NCBI Taxonomy" id="718192"/>
    <lineage>
        <taxon>Bacteria</taxon>
        <taxon>Pseudomonadati</taxon>
        <taxon>Pseudomonadota</taxon>
        <taxon>Gammaproteobacteria</taxon>
        <taxon>Alteromonadales</taxon>
        <taxon>Colwelliaceae</taxon>
        <taxon>Litorilituus</taxon>
    </lineage>
</organism>
<dbReference type="CDD" id="cd14659">
    <property type="entry name" value="Imelysin-like_IPPA"/>
    <property type="match status" value="1"/>
</dbReference>
<comment type="subcellular location">
    <subcellularLocation>
        <location evidence="1">Cell envelope</location>
    </subcellularLocation>
</comment>
<reference evidence="5 6" key="1">
    <citation type="submission" date="2018-12" db="EMBL/GenBank/DDBJ databases">
        <title>Complete genome of Litorilituus sediminis.</title>
        <authorList>
            <person name="Liu A."/>
            <person name="Rong J."/>
        </authorList>
    </citation>
    <scope>NUCLEOTIDE SEQUENCE [LARGE SCALE GENOMIC DNA]</scope>
    <source>
        <strain evidence="5 6">JCM 17549</strain>
    </source>
</reference>
<feature type="domain" description="Imelysin-like" evidence="4">
    <location>
        <begin position="101"/>
        <end position="400"/>
    </location>
</feature>
<dbReference type="Pfam" id="PF09375">
    <property type="entry name" value="Peptidase_M75"/>
    <property type="match status" value="1"/>
</dbReference>
<name>A0A4P6PBP0_9GAMM</name>
<keyword evidence="2 3" id="KW-0732">Signal</keyword>
<feature type="chain" id="PRO_5020878178" evidence="3">
    <location>
        <begin position="28"/>
        <end position="422"/>
    </location>
</feature>
<evidence type="ECO:0000313" key="5">
    <source>
        <dbReference type="EMBL" id="QBG37135.1"/>
    </source>
</evidence>
<dbReference type="Proteomes" id="UP000290244">
    <property type="component" value="Chromosome"/>
</dbReference>
<dbReference type="InterPro" id="IPR018976">
    <property type="entry name" value="Imelysin-like"/>
</dbReference>
<proteinExistence type="predicted"/>
<evidence type="ECO:0000256" key="2">
    <source>
        <dbReference type="ARBA" id="ARBA00022729"/>
    </source>
</evidence>
<keyword evidence="6" id="KW-1185">Reference proteome</keyword>
<evidence type="ECO:0000256" key="3">
    <source>
        <dbReference type="SAM" id="SignalP"/>
    </source>
</evidence>
<dbReference type="AlphaFoldDB" id="A0A4P6PBP0"/>
<feature type="signal peptide" evidence="3">
    <location>
        <begin position="1"/>
        <end position="27"/>
    </location>
</feature>
<dbReference type="GO" id="GO:0030313">
    <property type="term" value="C:cell envelope"/>
    <property type="evidence" value="ECO:0007669"/>
    <property type="project" value="UniProtKB-SubCell"/>
</dbReference>
<gene>
    <name evidence="5" type="ORF">EMK97_16060</name>
</gene>
<dbReference type="KEGG" id="lsd:EMK97_16060"/>